<dbReference type="InParanoid" id="G2YCR1"/>
<reference evidence="2" key="1">
    <citation type="journal article" date="2011" name="PLoS Genet.">
        <title>Genomic analysis of the necrotrophic fungal pathogens Sclerotinia sclerotiorum and Botrytis cinerea.</title>
        <authorList>
            <person name="Amselem J."/>
            <person name="Cuomo C.A."/>
            <person name="van Kan J.A."/>
            <person name="Viaud M."/>
            <person name="Benito E.P."/>
            <person name="Couloux A."/>
            <person name="Coutinho P.M."/>
            <person name="de Vries R.P."/>
            <person name="Dyer P.S."/>
            <person name="Fillinger S."/>
            <person name="Fournier E."/>
            <person name="Gout L."/>
            <person name="Hahn M."/>
            <person name="Kohn L."/>
            <person name="Lapalu N."/>
            <person name="Plummer K.M."/>
            <person name="Pradier J.M."/>
            <person name="Quevillon E."/>
            <person name="Sharon A."/>
            <person name="Simon A."/>
            <person name="ten Have A."/>
            <person name="Tudzynski B."/>
            <person name="Tudzynski P."/>
            <person name="Wincker P."/>
            <person name="Andrew M."/>
            <person name="Anthouard V."/>
            <person name="Beever R.E."/>
            <person name="Beffa R."/>
            <person name="Benoit I."/>
            <person name="Bouzid O."/>
            <person name="Brault B."/>
            <person name="Chen Z."/>
            <person name="Choquer M."/>
            <person name="Collemare J."/>
            <person name="Cotton P."/>
            <person name="Danchin E.G."/>
            <person name="Da Silva C."/>
            <person name="Gautier A."/>
            <person name="Giraud C."/>
            <person name="Giraud T."/>
            <person name="Gonzalez C."/>
            <person name="Grossetete S."/>
            <person name="Guldener U."/>
            <person name="Henrissat B."/>
            <person name="Howlett B.J."/>
            <person name="Kodira C."/>
            <person name="Kretschmer M."/>
            <person name="Lappartient A."/>
            <person name="Leroch M."/>
            <person name="Levis C."/>
            <person name="Mauceli E."/>
            <person name="Neuveglise C."/>
            <person name="Oeser B."/>
            <person name="Pearson M."/>
            <person name="Poulain J."/>
            <person name="Poussereau N."/>
            <person name="Quesneville H."/>
            <person name="Rascle C."/>
            <person name="Schumacher J."/>
            <person name="Segurens B."/>
            <person name="Sexton A."/>
            <person name="Silva E."/>
            <person name="Sirven C."/>
            <person name="Soanes D.M."/>
            <person name="Talbot N.J."/>
            <person name="Templeton M."/>
            <person name="Yandava C."/>
            <person name="Yarden O."/>
            <person name="Zeng Q."/>
            <person name="Rollins J.A."/>
            <person name="Lebrun M.H."/>
            <person name="Dickman M."/>
        </authorList>
    </citation>
    <scope>NUCLEOTIDE SEQUENCE [LARGE SCALE GENOMIC DNA]</scope>
    <source>
        <strain evidence="2">T4</strain>
    </source>
</reference>
<name>G2YCR1_BOTF4</name>
<organism evidence="1 2">
    <name type="scientific">Botryotinia fuckeliana (strain T4)</name>
    <name type="common">Noble rot fungus</name>
    <name type="synonym">Botrytis cinerea</name>
    <dbReference type="NCBI Taxonomy" id="999810"/>
    <lineage>
        <taxon>Eukaryota</taxon>
        <taxon>Fungi</taxon>
        <taxon>Dikarya</taxon>
        <taxon>Ascomycota</taxon>
        <taxon>Pezizomycotina</taxon>
        <taxon>Leotiomycetes</taxon>
        <taxon>Helotiales</taxon>
        <taxon>Sclerotiniaceae</taxon>
        <taxon>Botrytis</taxon>
    </lineage>
</organism>
<sequence length="80" mass="8999">MTSMATNPEEIILSYNPSLPFPCLFDHSRPRLRKTGSKNSMFSNLTFDTLRLAVTGETGYMNGRARNAEMRCKQLTVIGL</sequence>
<dbReference type="HOGENOM" id="CLU_2589470_0_0_1"/>
<dbReference type="AlphaFoldDB" id="G2YCR1"/>
<evidence type="ECO:0000313" key="2">
    <source>
        <dbReference type="Proteomes" id="UP000008177"/>
    </source>
</evidence>
<proteinExistence type="predicted"/>
<dbReference type="Proteomes" id="UP000008177">
    <property type="component" value="Unplaced contigs"/>
</dbReference>
<protein>
    <submittedName>
        <fullName evidence="1">Uncharacterized protein</fullName>
    </submittedName>
</protein>
<gene>
    <name evidence="1" type="ORF">BofuT4_uP097910.1</name>
</gene>
<dbReference type="EMBL" id="FQ790319">
    <property type="protein sequence ID" value="CCD34890.1"/>
    <property type="molecule type" value="Genomic_DNA"/>
</dbReference>
<accession>G2YCR1</accession>
<evidence type="ECO:0000313" key="1">
    <source>
        <dbReference type="EMBL" id="CCD34890.1"/>
    </source>
</evidence>